<accession>A0A1F6D1N3</accession>
<keyword evidence="1 8" id="KW-0121">Carboxypeptidase</keyword>
<dbReference type="Gene3D" id="1.10.1370.30">
    <property type="match status" value="1"/>
</dbReference>
<dbReference type="InterPro" id="IPR001333">
    <property type="entry name" value="Peptidase_M32_Taq"/>
</dbReference>
<evidence type="ECO:0000256" key="1">
    <source>
        <dbReference type="ARBA" id="ARBA00022645"/>
    </source>
</evidence>
<keyword evidence="4 8" id="KW-0378">Hydrolase</keyword>
<gene>
    <name evidence="11" type="ORF">A3F84_21665</name>
</gene>
<sequence length="505" mass="56520">MPRTPQQAYDELIRRMKEIELLGSCAGLLGWDQRTCMPAKASPYRAEQLALLSGMVHQKFTDPEIGGLIGGVEGSALVADPESVPAVNVREWRRSYDRATRLPKSLVEELTRTCALAHDVWAGARKTSDFPKFRPYLEKVVGLKRQEADAYGFAHHPYDALLEDYEPGETTANLTQVFAGLREELAPLIGEVVGSGRCPDTSVLNRDYPIDRQEAFGKMAAAAIGFDFEAGRLDVTVHPFCSGLGRGDTRLTTRYDARQFHMALFGILHEAGHGLYEQGLDPEHSGTPMAEAVSLGIHESQSRMWENFVGRGRAFWAHFFPLARHLFHESLSGVSPDGLHFAINDVRPSFIRVEADEATYNLHILLRFELEQALLTGDLKAGDVPGAWNERFKKYFDLTPPDDAQGCLQDTHWSGGGIGYFPTYSLGNLYAAQFFEQARKDLGDLDAQFARGEFLPLRDWLREKIHRQGMRYRAGQLVERVTGRPLSHEPLMAHLRAKYGALYGI</sequence>
<dbReference type="EC" id="3.4.17.19" evidence="8"/>
<evidence type="ECO:0000313" key="11">
    <source>
        <dbReference type="EMBL" id="OGG55339.1"/>
    </source>
</evidence>
<dbReference type="PROSITE" id="PS52034">
    <property type="entry name" value="PEPTIDASE_M32"/>
    <property type="match status" value="1"/>
</dbReference>
<comment type="catalytic activity">
    <reaction evidence="6 8">
        <text>Release of a C-terminal amino acid with broad specificity, except for -Pro.</text>
        <dbReference type="EC" id="3.4.17.19"/>
    </reaction>
</comment>
<evidence type="ECO:0000256" key="2">
    <source>
        <dbReference type="ARBA" id="ARBA00022670"/>
    </source>
</evidence>
<feature type="binding site" evidence="9">
    <location>
        <position position="273"/>
    </location>
    <ligand>
        <name>Zn(2+)</name>
        <dbReference type="ChEBI" id="CHEBI:29105"/>
        <note>catalytic</note>
    </ligand>
</feature>
<keyword evidence="5 8" id="KW-0482">Metalloprotease</keyword>
<comment type="function">
    <text evidence="8">Broad specificity carboxypetidase that releases amino acids sequentially from the C-terminus, including neutral, aromatic, polar and basic residues.</text>
</comment>
<dbReference type="Pfam" id="PF02074">
    <property type="entry name" value="Peptidase_M32"/>
    <property type="match status" value="1"/>
</dbReference>
<dbReference type="GO" id="GO:0004181">
    <property type="term" value="F:metallocarboxypeptidase activity"/>
    <property type="evidence" value="ECO:0007669"/>
    <property type="project" value="UniProtKB-UniRule"/>
</dbReference>
<feature type="binding site" evidence="9">
    <location>
        <position position="299"/>
    </location>
    <ligand>
        <name>Zn(2+)</name>
        <dbReference type="ChEBI" id="CHEBI:29105"/>
        <note>catalytic</note>
    </ligand>
</feature>
<protein>
    <recommendedName>
        <fullName evidence="8">Metal-dependent carboxypeptidase</fullName>
        <ecNumber evidence="8">3.4.17.19</ecNumber>
    </recommendedName>
</protein>
<dbReference type="CDD" id="cd06460">
    <property type="entry name" value="M32_Taq"/>
    <property type="match status" value="1"/>
</dbReference>
<evidence type="ECO:0000256" key="10">
    <source>
        <dbReference type="PIRSR" id="PIRSR006615-2"/>
    </source>
</evidence>
<feature type="binding site" evidence="9">
    <location>
        <position position="269"/>
    </location>
    <ligand>
        <name>Zn(2+)</name>
        <dbReference type="ChEBI" id="CHEBI:29105"/>
        <note>catalytic</note>
    </ligand>
</feature>
<dbReference type="SUPFAM" id="SSF55486">
    <property type="entry name" value="Metalloproteases ('zincins'), catalytic domain"/>
    <property type="match status" value="1"/>
</dbReference>
<organism evidence="11 12">
    <name type="scientific">Handelsmanbacteria sp. (strain RIFCSPLOWO2_12_FULL_64_10)</name>
    <dbReference type="NCBI Taxonomy" id="1817868"/>
    <lineage>
        <taxon>Bacteria</taxon>
        <taxon>Candidatus Handelsmaniibacteriota</taxon>
    </lineage>
</organism>
<proteinExistence type="inferred from homology"/>
<dbReference type="FunFam" id="1.10.1370.30:FF:000003">
    <property type="entry name" value="Thermostable carboxypeptidase 1"/>
    <property type="match status" value="1"/>
</dbReference>
<dbReference type="GO" id="GO:0008270">
    <property type="term" value="F:zinc ion binding"/>
    <property type="evidence" value="ECO:0007669"/>
    <property type="project" value="UniProtKB-ARBA"/>
</dbReference>
<evidence type="ECO:0000256" key="4">
    <source>
        <dbReference type="ARBA" id="ARBA00022801"/>
    </source>
</evidence>
<feature type="active site" description="Proton donor/acceptor" evidence="10">
    <location>
        <position position="270"/>
    </location>
</feature>
<comment type="cofactor">
    <cofactor evidence="9">
        <name>Zn(2+)</name>
        <dbReference type="ChEBI" id="CHEBI:29105"/>
    </cofactor>
    <text evidence="9">Binds 1 zinc ion per subunit.</text>
</comment>
<dbReference type="GO" id="GO:0006508">
    <property type="term" value="P:proteolysis"/>
    <property type="evidence" value="ECO:0007669"/>
    <property type="project" value="UniProtKB-UniRule"/>
</dbReference>
<evidence type="ECO:0000256" key="3">
    <source>
        <dbReference type="ARBA" id="ARBA00022723"/>
    </source>
</evidence>
<dbReference type="PIRSF" id="PIRSF006615">
    <property type="entry name" value="Zn_crbxpep_Taq"/>
    <property type="match status" value="1"/>
</dbReference>
<dbReference type="PANTHER" id="PTHR34217:SF1">
    <property type="entry name" value="CARBOXYPEPTIDASE 1"/>
    <property type="match status" value="1"/>
</dbReference>
<evidence type="ECO:0000256" key="6">
    <source>
        <dbReference type="ARBA" id="ARBA00052755"/>
    </source>
</evidence>
<dbReference type="PANTHER" id="PTHR34217">
    <property type="entry name" value="METAL-DEPENDENT CARBOXYPEPTIDASE"/>
    <property type="match status" value="1"/>
</dbReference>
<comment type="similarity">
    <text evidence="7 8">Belongs to the peptidase M32 family.</text>
</comment>
<keyword evidence="9" id="KW-0862">Zinc</keyword>
<evidence type="ECO:0000313" key="12">
    <source>
        <dbReference type="Proteomes" id="UP000178606"/>
    </source>
</evidence>
<evidence type="ECO:0000256" key="8">
    <source>
        <dbReference type="PIRNR" id="PIRNR006615"/>
    </source>
</evidence>
<dbReference type="EMBL" id="MFKF01000083">
    <property type="protein sequence ID" value="OGG55339.1"/>
    <property type="molecule type" value="Genomic_DNA"/>
</dbReference>
<dbReference type="Proteomes" id="UP000178606">
    <property type="component" value="Unassembled WGS sequence"/>
</dbReference>
<dbReference type="AlphaFoldDB" id="A0A1F6D1N3"/>
<evidence type="ECO:0000256" key="9">
    <source>
        <dbReference type="PIRSR" id="PIRSR006615-1"/>
    </source>
</evidence>
<evidence type="ECO:0000256" key="7">
    <source>
        <dbReference type="ARBA" id="ARBA00061580"/>
    </source>
</evidence>
<keyword evidence="3 8" id="KW-0479">Metal-binding</keyword>
<dbReference type="PRINTS" id="PR00998">
    <property type="entry name" value="CRBOXYPTASET"/>
</dbReference>
<keyword evidence="2 8" id="KW-0645">Protease</keyword>
<name>A0A1F6D1N3_HANXR</name>
<evidence type="ECO:0000256" key="5">
    <source>
        <dbReference type="ARBA" id="ARBA00023049"/>
    </source>
</evidence>
<reference evidence="11 12" key="1">
    <citation type="journal article" date="2016" name="Nat. Commun.">
        <title>Thousands of microbial genomes shed light on interconnected biogeochemical processes in an aquifer system.</title>
        <authorList>
            <person name="Anantharaman K."/>
            <person name="Brown C.T."/>
            <person name="Hug L.A."/>
            <person name="Sharon I."/>
            <person name="Castelle C.J."/>
            <person name="Probst A.J."/>
            <person name="Thomas B.C."/>
            <person name="Singh A."/>
            <person name="Wilkins M.J."/>
            <person name="Karaoz U."/>
            <person name="Brodie E.L."/>
            <person name="Williams K.H."/>
            <person name="Hubbard S.S."/>
            <person name="Banfield J.F."/>
        </authorList>
    </citation>
    <scope>NUCLEOTIDE SEQUENCE [LARGE SCALE GENOMIC DNA]</scope>
    <source>
        <strain evidence="12">RIFCSPLOWO2_12_FULL_64_10</strain>
    </source>
</reference>
<comment type="caution">
    <text evidence="11">The sequence shown here is derived from an EMBL/GenBank/DDBJ whole genome shotgun (WGS) entry which is preliminary data.</text>
</comment>